<protein>
    <submittedName>
        <fullName evidence="1">Uncharacterized protein</fullName>
    </submittedName>
</protein>
<gene>
    <name evidence="1" type="ORF">T4A_11976</name>
</gene>
<name>A0A0V1DMG3_TRIPS</name>
<dbReference type="Proteomes" id="UP000054632">
    <property type="component" value="Unassembled WGS sequence"/>
</dbReference>
<sequence length="50" mass="5741">MTGLKSMVGGDAGWMRRYKGGWLQKRESRKEELFRQVVKIERTLVTANAA</sequence>
<evidence type="ECO:0000313" key="1">
    <source>
        <dbReference type="EMBL" id="KRY62644.1"/>
    </source>
</evidence>
<accession>A0A0V1DMG3</accession>
<proteinExistence type="predicted"/>
<dbReference type="EMBL" id="JYDR01002030">
    <property type="protein sequence ID" value="KRY62644.1"/>
    <property type="molecule type" value="Genomic_DNA"/>
</dbReference>
<reference evidence="1 2" key="1">
    <citation type="submission" date="2015-01" db="EMBL/GenBank/DDBJ databases">
        <title>Evolution of Trichinella species and genotypes.</title>
        <authorList>
            <person name="Korhonen P.K."/>
            <person name="Edoardo P."/>
            <person name="Giuseppe L.R."/>
            <person name="Gasser R.B."/>
        </authorList>
    </citation>
    <scope>NUCLEOTIDE SEQUENCE [LARGE SCALE GENOMIC DNA]</scope>
    <source>
        <strain evidence="1">ISS13</strain>
    </source>
</reference>
<organism evidence="1 2">
    <name type="scientific">Trichinella pseudospiralis</name>
    <name type="common">Parasitic roundworm</name>
    <dbReference type="NCBI Taxonomy" id="6337"/>
    <lineage>
        <taxon>Eukaryota</taxon>
        <taxon>Metazoa</taxon>
        <taxon>Ecdysozoa</taxon>
        <taxon>Nematoda</taxon>
        <taxon>Enoplea</taxon>
        <taxon>Dorylaimia</taxon>
        <taxon>Trichinellida</taxon>
        <taxon>Trichinellidae</taxon>
        <taxon>Trichinella</taxon>
    </lineage>
</organism>
<dbReference type="AlphaFoldDB" id="A0A0V1DMG3"/>
<comment type="caution">
    <text evidence="1">The sequence shown here is derived from an EMBL/GenBank/DDBJ whole genome shotgun (WGS) entry which is preliminary data.</text>
</comment>
<evidence type="ECO:0000313" key="2">
    <source>
        <dbReference type="Proteomes" id="UP000054632"/>
    </source>
</evidence>